<evidence type="ECO:0000313" key="3">
    <source>
        <dbReference type="EMBL" id="CAI8040682.1"/>
    </source>
</evidence>
<dbReference type="PANTHER" id="PTHR43802">
    <property type="entry name" value="ENOYL-COA HYDRATASE"/>
    <property type="match status" value="1"/>
</dbReference>
<dbReference type="InterPro" id="IPR029045">
    <property type="entry name" value="ClpP/crotonase-like_dom_sf"/>
</dbReference>
<dbReference type="InterPro" id="IPR001753">
    <property type="entry name" value="Enoyl-CoA_hydra/iso"/>
</dbReference>
<dbReference type="SUPFAM" id="SSF52096">
    <property type="entry name" value="ClpP/crotonase"/>
    <property type="match status" value="1"/>
</dbReference>
<gene>
    <name evidence="3" type="ORF">GBAR_LOCUS22637</name>
</gene>
<reference evidence="3" key="1">
    <citation type="submission" date="2023-03" db="EMBL/GenBank/DDBJ databases">
        <authorList>
            <person name="Steffen K."/>
            <person name="Cardenas P."/>
        </authorList>
    </citation>
    <scope>NUCLEOTIDE SEQUENCE</scope>
</reference>
<organism evidence="3 4">
    <name type="scientific">Geodia barretti</name>
    <name type="common">Barrett's horny sponge</name>
    <dbReference type="NCBI Taxonomy" id="519541"/>
    <lineage>
        <taxon>Eukaryota</taxon>
        <taxon>Metazoa</taxon>
        <taxon>Porifera</taxon>
        <taxon>Demospongiae</taxon>
        <taxon>Heteroscleromorpha</taxon>
        <taxon>Tetractinellida</taxon>
        <taxon>Astrophorina</taxon>
        <taxon>Geodiidae</taxon>
        <taxon>Geodia</taxon>
    </lineage>
</organism>
<dbReference type="GO" id="GO:0003824">
    <property type="term" value="F:catalytic activity"/>
    <property type="evidence" value="ECO:0007669"/>
    <property type="project" value="InterPro"/>
</dbReference>
<proteinExistence type="inferred from homology"/>
<dbReference type="PROSITE" id="PS00166">
    <property type="entry name" value="ENOYL_COA_HYDRATASE"/>
    <property type="match status" value="1"/>
</dbReference>
<comment type="similarity">
    <text evidence="1 2">Belongs to the enoyl-CoA hydratase/isomerase family.</text>
</comment>
<comment type="caution">
    <text evidence="3">The sequence shown here is derived from an EMBL/GenBank/DDBJ whole genome shotgun (WGS) entry which is preliminary data.</text>
</comment>
<dbReference type="InterPro" id="IPR018376">
    <property type="entry name" value="Enoyl-CoA_hyd/isom_CS"/>
</dbReference>
<dbReference type="Pfam" id="PF00378">
    <property type="entry name" value="ECH_1"/>
    <property type="match status" value="1"/>
</dbReference>
<dbReference type="PANTHER" id="PTHR43802:SF1">
    <property type="entry name" value="IP11341P-RELATED"/>
    <property type="match status" value="1"/>
</dbReference>
<dbReference type="EMBL" id="CASHTH010003124">
    <property type="protein sequence ID" value="CAI8040682.1"/>
    <property type="molecule type" value="Genomic_DNA"/>
</dbReference>
<protein>
    <submittedName>
        <fullName evidence="3">3-hydroxypropionyl-coenzyme A dehydratase</fullName>
    </submittedName>
</protein>
<name>A0AA35T3T8_GEOBA</name>
<dbReference type="Gene3D" id="3.90.226.10">
    <property type="entry name" value="2-enoyl-CoA Hydratase, Chain A, domain 1"/>
    <property type="match status" value="1"/>
</dbReference>
<dbReference type="AlphaFoldDB" id="A0AA35T3T8"/>
<evidence type="ECO:0000313" key="4">
    <source>
        <dbReference type="Proteomes" id="UP001174909"/>
    </source>
</evidence>
<evidence type="ECO:0000256" key="1">
    <source>
        <dbReference type="ARBA" id="ARBA00005254"/>
    </source>
</evidence>
<dbReference type="Proteomes" id="UP001174909">
    <property type="component" value="Unassembled WGS sequence"/>
</dbReference>
<accession>A0AA35T3T8</accession>
<sequence>MLSAKNRAFVSPRKLRRCFSSKQEYTEITKEDGVFMVEINRPEVRNCVNHGTAAELHRAFMMFEETEECGVAVLSGRGGHFCAGYDLKELAGTSVASILGKYELGPAPMGPTHLTRLSKPVIAAVSGYAVAGGLELALMCDMRVVEETATFGVFCRRFGVPLMDGGTVRLHQLIGLSRAMDMILTGRPVDAKEAYSFGIL</sequence>
<keyword evidence="4" id="KW-1185">Reference proteome</keyword>
<dbReference type="CDD" id="cd06558">
    <property type="entry name" value="crotonase-like"/>
    <property type="match status" value="1"/>
</dbReference>
<evidence type="ECO:0000256" key="2">
    <source>
        <dbReference type="RuleBase" id="RU003707"/>
    </source>
</evidence>